<dbReference type="Proteomes" id="UP001321492">
    <property type="component" value="Unassembled WGS sequence"/>
</dbReference>
<dbReference type="InterPro" id="IPR029058">
    <property type="entry name" value="AB_hydrolase_fold"/>
</dbReference>
<feature type="signal peptide" evidence="2">
    <location>
        <begin position="1"/>
        <end position="28"/>
    </location>
</feature>
<organism evidence="3 4">
    <name type="scientific">Chelatococcus albus</name>
    <dbReference type="NCBI Taxonomy" id="3047466"/>
    <lineage>
        <taxon>Bacteria</taxon>
        <taxon>Pseudomonadati</taxon>
        <taxon>Pseudomonadota</taxon>
        <taxon>Alphaproteobacteria</taxon>
        <taxon>Hyphomicrobiales</taxon>
        <taxon>Chelatococcaceae</taxon>
        <taxon>Chelatococcus</taxon>
    </lineage>
</organism>
<name>A0ABT7AGD9_9HYPH</name>
<evidence type="ECO:0000313" key="4">
    <source>
        <dbReference type="Proteomes" id="UP001321492"/>
    </source>
</evidence>
<dbReference type="EMBL" id="JASJEV010000005">
    <property type="protein sequence ID" value="MDJ1158429.1"/>
    <property type="molecule type" value="Genomic_DNA"/>
</dbReference>
<evidence type="ECO:0000256" key="1">
    <source>
        <dbReference type="SAM" id="MobiDB-lite"/>
    </source>
</evidence>
<dbReference type="Gene3D" id="3.40.50.1820">
    <property type="entry name" value="alpha/beta hydrolase"/>
    <property type="match status" value="1"/>
</dbReference>
<gene>
    <name evidence="3" type="ORF">QNA08_09305</name>
</gene>
<protein>
    <submittedName>
        <fullName evidence="3">Alpha/beta hydrolase</fullName>
    </submittedName>
</protein>
<evidence type="ECO:0000313" key="3">
    <source>
        <dbReference type="EMBL" id="MDJ1158429.1"/>
    </source>
</evidence>
<dbReference type="PANTHER" id="PTHR33428">
    <property type="entry name" value="CHLOROPHYLLASE-2, CHLOROPLASTIC"/>
    <property type="match status" value="1"/>
</dbReference>
<dbReference type="InterPro" id="IPR017395">
    <property type="entry name" value="Chlorophyllase-like"/>
</dbReference>
<feature type="region of interest" description="Disordered" evidence="1">
    <location>
        <begin position="383"/>
        <end position="408"/>
    </location>
</feature>
<feature type="compositionally biased region" description="Low complexity" evidence="1">
    <location>
        <begin position="398"/>
        <end position="408"/>
    </location>
</feature>
<feature type="chain" id="PRO_5046705260" evidence="2">
    <location>
        <begin position="29"/>
        <end position="408"/>
    </location>
</feature>
<dbReference type="Pfam" id="PF07224">
    <property type="entry name" value="Chlorophyllase"/>
    <property type="match status" value="1"/>
</dbReference>
<evidence type="ECO:0000256" key="2">
    <source>
        <dbReference type="SAM" id="SignalP"/>
    </source>
</evidence>
<keyword evidence="4" id="KW-1185">Reference proteome</keyword>
<sequence>MLASPLPHLLRSVVVAALVAAVSGLAEAATAPTQPKNGPGGADYAAGDVIKRAYGSGSAQAFVFHAAERSSAAKPVVVFLHAWGAVDPQIYGGWIDHLVRKGLVVVYPRYQESGGKTMTADVTSEAAKGIRQALAALEAEGVVKHDLSHVAFVGHAAGAIIAANLAALAEGEGVPRPLLVMGAMPARAPVDAKTRGVPLADLATLAPGTMLVMVTGDRDTVAGDGGARQIIRAAGAAVGPDHRLLVRLPSDNHGQPPLVAGHYAAAAPNPAYDLAKIEGAVEGAQPRPAQAKAAPRDKAAREQARRNATEQWFLNRMEQQELQMLALQGTDGMDWYGLWKTFDLAREVAFAGRDVITLKRDARLYEMGLWSDGWPVRRLSVESPKPAAPKAEVPGGDTAAAAPATAPR</sequence>
<feature type="compositionally biased region" description="Basic and acidic residues" evidence="1">
    <location>
        <begin position="294"/>
        <end position="306"/>
    </location>
</feature>
<proteinExistence type="predicted"/>
<keyword evidence="2" id="KW-0732">Signal</keyword>
<dbReference type="GO" id="GO:0016787">
    <property type="term" value="F:hydrolase activity"/>
    <property type="evidence" value="ECO:0007669"/>
    <property type="project" value="UniProtKB-KW"/>
</dbReference>
<reference evidence="3 4" key="1">
    <citation type="submission" date="2023-05" db="EMBL/GenBank/DDBJ databases">
        <title>Chelatococcus sp. nov., a moderately thermophilic bacterium isolated from hot spring microbial mat.</title>
        <authorList>
            <person name="Hu C.-J."/>
            <person name="Li W.-J."/>
        </authorList>
    </citation>
    <scope>NUCLEOTIDE SEQUENCE [LARGE SCALE GENOMIC DNA]</scope>
    <source>
        <strain evidence="3 4">SYSU G07232</strain>
    </source>
</reference>
<keyword evidence="3" id="KW-0378">Hydrolase</keyword>
<feature type="region of interest" description="Disordered" evidence="1">
    <location>
        <begin position="285"/>
        <end position="306"/>
    </location>
</feature>
<dbReference type="PANTHER" id="PTHR33428:SF14">
    <property type="entry name" value="CARBOXYLESTERASE TYPE B DOMAIN-CONTAINING PROTEIN"/>
    <property type="match status" value="1"/>
</dbReference>
<accession>A0ABT7AGD9</accession>
<dbReference type="SUPFAM" id="SSF53474">
    <property type="entry name" value="alpha/beta-Hydrolases"/>
    <property type="match status" value="1"/>
</dbReference>
<comment type="caution">
    <text evidence="3">The sequence shown here is derived from an EMBL/GenBank/DDBJ whole genome shotgun (WGS) entry which is preliminary data.</text>
</comment>
<dbReference type="RefSeq" id="WP_283740426.1">
    <property type="nucleotide sequence ID" value="NZ_JASJEV010000005.1"/>
</dbReference>